<dbReference type="EnsemblProtists" id="EOD12257">
    <property type="protein sequence ID" value="EOD12257"/>
    <property type="gene ID" value="EMIHUDRAFT_120167"/>
</dbReference>
<dbReference type="SUPFAM" id="SSF51971">
    <property type="entry name" value="Nucleotide-binding domain"/>
    <property type="match status" value="1"/>
</dbReference>
<dbReference type="STRING" id="2903.R1BRB3"/>
<name>A0A0D3ILX2_EMIH1</name>
<dbReference type="RefSeq" id="XP_005764686.1">
    <property type="nucleotide sequence ID" value="XM_005764629.1"/>
</dbReference>
<reference evidence="2" key="1">
    <citation type="journal article" date="2013" name="Nature">
        <title>Pan genome of the phytoplankton Emiliania underpins its global distribution.</title>
        <authorList>
            <person name="Read B.A."/>
            <person name="Kegel J."/>
            <person name="Klute M.J."/>
            <person name="Kuo A."/>
            <person name="Lefebvre S.C."/>
            <person name="Maumus F."/>
            <person name="Mayer C."/>
            <person name="Miller J."/>
            <person name="Monier A."/>
            <person name="Salamov A."/>
            <person name="Young J."/>
            <person name="Aguilar M."/>
            <person name="Claverie J.M."/>
            <person name="Frickenhaus S."/>
            <person name="Gonzalez K."/>
            <person name="Herman E.K."/>
            <person name="Lin Y.C."/>
            <person name="Napier J."/>
            <person name="Ogata H."/>
            <person name="Sarno A.F."/>
            <person name="Shmutz J."/>
            <person name="Schroeder D."/>
            <person name="de Vargas C."/>
            <person name="Verret F."/>
            <person name="von Dassow P."/>
            <person name="Valentin K."/>
            <person name="Van de Peer Y."/>
            <person name="Wheeler G."/>
            <person name="Dacks J.B."/>
            <person name="Delwiche C.F."/>
            <person name="Dyhrman S.T."/>
            <person name="Glockner G."/>
            <person name="John U."/>
            <person name="Richards T."/>
            <person name="Worden A.Z."/>
            <person name="Zhang X."/>
            <person name="Grigoriev I.V."/>
            <person name="Allen A.E."/>
            <person name="Bidle K."/>
            <person name="Borodovsky M."/>
            <person name="Bowler C."/>
            <person name="Brownlee C."/>
            <person name="Cock J.M."/>
            <person name="Elias M."/>
            <person name="Gladyshev V.N."/>
            <person name="Groth M."/>
            <person name="Guda C."/>
            <person name="Hadaegh A."/>
            <person name="Iglesias-Rodriguez M.D."/>
            <person name="Jenkins J."/>
            <person name="Jones B.M."/>
            <person name="Lawson T."/>
            <person name="Leese F."/>
            <person name="Lindquist E."/>
            <person name="Lobanov A."/>
            <person name="Lomsadze A."/>
            <person name="Malik S.B."/>
            <person name="Marsh M.E."/>
            <person name="Mackinder L."/>
            <person name="Mock T."/>
            <person name="Mueller-Roeber B."/>
            <person name="Pagarete A."/>
            <person name="Parker M."/>
            <person name="Probert I."/>
            <person name="Quesneville H."/>
            <person name="Raines C."/>
            <person name="Rensing S.A."/>
            <person name="Riano-Pachon D.M."/>
            <person name="Richier S."/>
            <person name="Rokitta S."/>
            <person name="Shiraiwa Y."/>
            <person name="Soanes D.M."/>
            <person name="van der Giezen M."/>
            <person name="Wahlund T.M."/>
            <person name="Williams B."/>
            <person name="Wilson W."/>
            <person name="Wolfe G."/>
            <person name="Wurch L.L."/>
        </authorList>
    </citation>
    <scope>NUCLEOTIDE SEQUENCE</scope>
</reference>
<evidence type="ECO:0000313" key="2">
    <source>
        <dbReference type="Proteomes" id="UP000013827"/>
    </source>
</evidence>
<proteinExistence type="predicted"/>
<dbReference type="GO" id="GO:0005737">
    <property type="term" value="C:cytoplasm"/>
    <property type="evidence" value="ECO:0007669"/>
    <property type="project" value="TreeGrafter"/>
</dbReference>
<evidence type="ECO:0008006" key="3">
    <source>
        <dbReference type="Google" id="ProtNLM"/>
    </source>
</evidence>
<accession>A0A0D3ILX2</accession>
<keyword evidence="2" id="KW-1185">Reference proteome</keyword>
<sequence>MILTLTLATGFAAPRRATSPHASEIAVDVAWFRSAKAALRAALAAEAGVLSADAAALVTALSSVNPTRPDPSVDYDLWSGTFSLESASLTPPGGGVVQSGAAEVEVTPDSLHLSAAVRSAVGSEDELSLSLRGSLSATCCDELELRCEPLALEAAGESCAEGEALVDAVAAATGLSFRAVSEARWEADVPTLYLAQLFLDQALLAQQPPLPELHVLQWSADSTAAGGEAREMGEASHAEGFAATSALLQRCEAVSSERVSEASGLLRLALDHDLASELERASRAGGAAAAAPSAALEQRWLSASDASAIAGATVGAGVEGVAHAPSALRVDTPAYLRALWALCGRIARERGSGLEWRCSALPSLAAAPYDAVVVCLGSRASDLAELSGLPLRPCRGQNLHLENRAGLETPLICGKYIVPAGEGGDLLLCGATFEYDPEGLREPPSEAEAAAALLAPLEERGGEEGSWCDAGVRALPPRSHFGYVPLVCKLPVEVRGARRGDGGGRSALGGGGCAAWLFGGLGSRGLIHHAVLGRSVAEAVLACDESRLPEHTRRLDARMGELLVSHSDTGHSSH</sequence>
<organism evidence="1 2">
    <name type="scientific">Emiliania huxleyi (strain CCMP1516)</name>
    <dbReference type="NCBI Taxonomy" id="280463"/>
    <lineage>
        <taxon>Eukaryota</taxon>
        <taxon>Haptista</taxon>
        <taxon>Haptophyta</taxon>
        <taxon>Prymnesiophyceae</taxon>
        <taxon>Isochrysidales</taxon>
        <taxon>Noelaerhabdaceae</taxon>
        <taxon>Emiliania</taxon>
    </lineage>
</organism>
<dbReference type="HOGENOM" id="CLU_475253_0_0_1"/>
<dbReference type="Gene3D" id="3.30.9.10">
    <property type="entry name" value="D-Amino Acid Oxidase, subunit A, domain 2"/>
    <property type="match status" value="1"/>
</dbReference>
<reference evidence="1" key="2">
    <citation type="submission" date="2024-10" db="UniProtKB">
        <authorList>
            <consortium name="EnsemblProtists"/>
        </authorList>
    </citation>
    <scope>IDENTIFICATION</scope>
</reference>
<protein>
    <recommendedName>
        <fullName evidence="3">FAD dependent oxidoreductase domain-containing protein</fullName>
    </recommendedName>
</protein>
<evidence type="ECO:0000313" key="1">
    <source>
        <dbReference type="EnsemblProtists" id="EOD12257"/>
    </source>
</evidence>
<dbReference type="PaxDb" id="2903-EOD12257"/>
<dbReference type="GeneID" id="17258408"/>
<dbReference type="PANTHER" id="PTHR13847:SF261">
    <property type="entry name" value="FAD-DEPENDENT OXIDOREDUCTASE FAMILY PROTEIN"/>
    <property type="match status" value="1"/>
</dbReference>
<dbReference type="AlphaFoldDB" id="A0A0D3ILX2"/>
<dbReference type="KEGG" id="ehx:EMIHUDRAFT_120167"/>
<dbReference type="PANTHER" id="PTHR13847">
    <property type="entry name" value="SARCOSINE DEHYDROGENASE-RELATED"/>
    <property type="match status" value="1"/>
</dbReference>
<dbReference type="Proteomes" id="UP000013827">
    <property type="component" value="Unassembled WGS sequence"/>
</dbReference>